<dbReference type="InterPro" id="IPR000276">
    <property type="entry name" value="GPCR_Rhodpsn"/>
</dbReference>
<dbReference type="InterPro" id="IPR017452">
    <property type="entry name" value="GPCR_Rhodpsn_7TM"/>
</dbReference>
<keyword evidence="8 10" id="KW-0325">Glycoprotein</keyword>
<feature type="transmembrane region" description="Helical" evidence="10">
    <location>
        <begin position="209"/>
        <end position="233"/>
    </location>
</feature>
<keyword evidence="5 10" id="KW-0297">G-protein coupled receptor</keyword>
<reference evidence="12" key="1">
    <citation type="submission" date="2022-11" db="EMBL/GenBank/DDBJ databases">
        <title>Centuries of genome instability and evolution in soft-shell clam transmissible cancer (bioRxiv).</title>
        <authorList>
            <person name="Hart S.F.M."/>
            <person name="Yonemitsu M.A."/>
            <person name="Giersch R.M."/>
            <person name="Beal B.F."/>
            <person name="Arriagada G."/>
            <person name="Davis B.W."/>
            <person name="Ostrander E.A."/>
            <person name="Goff S.P."/>
            <person name="Metzger M.J."/>
        </authorList>
    </citation>
    <scope>NUCLEOTIDE SEQUENCE</scope>
    <source>
        <strain evidence="12">MELC-2E11</strain>
        <tissue evidence="12">Siphon/mantle</tissue>
    </source>
</reference>
<dbReference type="Proteomes" id="UP001164746">
    <property type="component" value="Chromosome 7"/>
</dbReference>
<evidence type="ECO:0000256" key="1">
    <source>
        <dbReference type="ARBA" id="ARBA00004651"/>
    </source>
</evidence>
<evidence type="ECO:0000256" key="9">
    <source>
        <dbReference type="ARBA" id="ARBA00023224"/>
    </source>
</evidence>
<evidence type="ECO:0000313" key="13">
    <source>
        <dbReference type="Proteomes" id="UP001164746"/>
    </source>
</evidence>
<protein>
    <submittedName>
        <fullName evidence="12">ANR-like protein</fullName>
    </submittedName>
</protein>
<evidence type="ECO:0000313" key="12">
    <source>
        <dbReference type="EMBL" id="WAR09879.1"/>
    </source>
</evidence>
<evidence type="ECO:0000256" key="7">
    <source>
        <dbReference type="ARBA" id="ARBA00023170"/>
    </source>
</evidence>
<evidence type="ECO:0000256" key="10">
    <source>
        <dbReference type="RuleBase" id="RU046427"/>
    </source>
</evidence>
<gene>
    <name evidence="12" type="ORF">MAR_034955</name>
</gene>
<accession>A0ABY7ELJ2</accession>
<keyword evidence="6 10" id="KW-0472">Membrane</keyword>
<feature type="transmembrane region" description="Helical" evidence="10">
    <location>
        <begin position="131"/>
        <end position="148"/>
    </location>
</feature>
<evidence type="ECO:0000256" key="5">
    <source>
        <dbReference type="ARBA" id="ARBA00023040"/>
    </source>
</evidence>
<dbReference type="PRINTS" id="PR00237">
    <property type="entry name" value="GPCRRHODOPSN"/>
</dbReference>
<feature type="transmembrane region" description="Helical" evidence="10">
    <location>
        <begin position="335"/>
        <end position="353"/>
    </location>
</feature>
<evidence type="ECO:0000256" key="3">
    <source>
        <dbReference type="ARBA" id="ARBA00022692"/>
    </source>
</evidence>
<feature type="transmembrane region" description="Helical" evidence="10">
    <location>
        <begin position="253"/>
        <end position="279"/>
    </location>
</feature>
<feature type="transmembrane region" description="Helical" evidence="10">
    <location>
        <begin position="373"/>
        <end position="395"/>
    </location>
</feature>
<dbReference type="InterPro" id="IPR001817">
    <property type="entry name" value="Vasoprsn_rcpt"/>
</dbReference>
<dbReference type="CDD" id="cd15196">
    <property type="entry name" value="7tmA_Vasopressin_Oxytocin"/>
    <property type="match status" value="1"/>
</dbReference>
<evidence type="ECO:0000256" key="4">
    <source>
        <dbReference type="ARBA" id="ARBA00022989"/>
    </source>
</evidence>
<keyword evidence="4 10" id="KW-1133">Transmembrane helix</keyword>
<dbReference type="EMBL" id="CP111018">
    <property type="protein sequence ID" value="WAR09879.1"/>
    <property type="molecule type" value="Genomic_DNA"/>
</dbReference>
<dbReference type="SUPFAM" id="SSF81321">
    <property type="entry name" value="Family A G protein-coupled receptor-like"/>
    <property type="match status" value="1"/>
</dbReference>
<dbReference type="Pfam" id="PF00001">
    <property type="entry name" value="7tm_1"/>
    <property type="match status" value="1"/>
</dbReference>
<keyword evidence="9 10" id="KW-0807">Transducer</keyword>
<feature type="transmembrane region" description="Helical" evidence="10">
    <location>
        <begin position="168"/>
        <end position="189"/>
    </location>
</feature>
<dbReference type="PANTHER" id="PTHR24241:SF161">
    <property type="entry name" value="G-PROTEIN COUPLED RECEPTORS FAMILY 1 PROFILE DOMAIN-CONTAINING PROTEIN"/>
    <property type="match status" value="1"/>
</dbReference>
<feature type="domain" description="G-protein coupled receptors family 1 profile" evidence="11">
    <location>
        <begin position="110"/>
        <end position="392"/>
    </location>
</feature>
<dbReference type="PANTHER" id="PTHR24241">
    <property type="entry name" value="NEUROPEPTIDE RECEPTOR-RELATED G-PROTEIN COUPLED RECEPTOR"/>
    <property type="match status" value="1"/>
</dbReference>
<evidence type="ECO:0000256" key="2">
    <source>
        <dbReference type="ARBA" id="ARBA00022475"/>
    </source>
</evidence>
<keyword evidence="3 10" id="KW-0812">Transmembrane</keyword>
<dbReference type="Gene3D" id="1.20.1070.10">
    <property type="entry name" value="Rhodopsin 7-helix transmembrane proteins"/>
    <property type="match status" value="1"/>
</dbReference>
<sequence>MDSWRWPGSWMKALRSEGRASKIPSNQYIIVMSFIEKGRTTMNTTRSIIVGSSDEGLYSLTNDKSEIANMQMGNGNGTRNANITDTGRNEALAQAEIAVLGAILVMALLGNLMVIVVLMYRKRKLSRMQMFIIHLAVADISVALFQVLPQLVMDITFKFDGNNLLCKLVKYMQVGTMYSSTYVLIMTALDRYMSICDPLNSQTWTRKRVHVMAAIAWILSAIFSLPQLFIFSYKQRLDGVYDCMDNFDLQKQFWTLQAYVTWIFISVYAVPFVMLTICYTKICHVVWVSVNAKETHNAVKRKTHYRNGSSPYHTEETVTNPRAHSKKMSKSKIKTVKLTLTVVICFIVCWAPFFITQMWSAFDMNAPYFTSHIMAIATLLASLNSCTNPWIYLAFSNKLCNRRKPTSMKAWMSTANTYMTETERDHLRMRQLNPDNTSLSFSRSFND</sequence>
<feature type="transmembrane region" description="Helical" evidence="10">
    <location>
        <begin position="97"/>
        <end position="119"/>
    </location>
</feature>
<name>A0ABY7ELJ2_MYAAR</name>
<dbReference type="PRINTS" id="PR00896">
    <property type="entry name" value="VASOPRESSINR"/>
</dbReference>
<organism evidence="12 13">
    <name type="scientific">Mya arenaria</name>
    <name type="common">Soft-shell clam</name>
    <dbReference type="NCBI Taxonomy" id="6604"/>
    <lineage>
        <taxon>Eukaryota</taxon>
        <taxon>Metazoa</taxon>
        <taxon>Spiralia</taxon>
        <taxon>Lophotrochozoa</taxon>
        <taxon>Mollusca</taxon>
        <taxon>Bivalvia</taxon>
        <taxon>Autobranchia</taxon>
        <taxon>Heteroconchia</taxon>
        <taxon>Euheterodonta</taxon>
        <taxon>Imparidentia</taxon>
        <taxon>Neoheterodontei</taxon>
        <taxon>Myida</taxon>
        <taxon>Myoidea</taxon>
        <taxon>Myidae</taxon>
        <taxon>Mya</taxon>
    </lineage>
</organism>
<keyword evidence="7 10" id="KW-0675">Receptor</keyword>
<evidence type="ECO:0000259" key="11">
    <source>
        <dbReference type="PROSITE" id="PS50262"/>
    </source>
</evidence>
<evidence type="ECO:0000256" key="6">
    <source>
        <dbReference type="ARBA" id="ARBA00023136"/>
    </source>
</evidence>
<dbReference type="PROSITE" id="PS50262">
    <property type="entry name" value="G_PROTEIN_RECEP_F1_2"/>
    <property type="match status" value="1"/>
</dbReference>
<dbReference type="PROSITE" id="PS00237">
    <property type="entry name" value="G_PROTEIN_RECEP_F1_1"/>
    <property type="match status" value="1"/>
</dbReference>
<evidence type="ECO:0000256" key="8">
    <source>
        <dbReference type="ARBA" id="ARBA00023180"/>
    </source>
</evidence>
<comment type="similarity">
    <text evidence="10">Belongs to the G-protein coupled receptor 1 family. Vasopressin/oxytocin receptor subfamily.</text>
</comment>
<comment type="subcellular location">
    <subcellularLocation>
        <location evidence="1 10">Cell membrane</location>
        <topology evidence="1 10">Multi-pass membrane protein</topology>
    </subcellularLocation>
</comment>
<proteinExistence type="inferred from homology"/>
<keyword evidence="13" id="KW-1185">Reference proteome</keyword>
<keyword evidence="2" id="KW-1003">Cell membrane</keyword>